<evidence type="ECO:0000259" key="2">
    <source>
        <dbReference type="Pfam" id="PF06911"/>
    </source>
</evidence>
<dbReference type="OrthoDB" id="20821at2759"/>
<dbReference type="PANTHER" id="PTHR21068">
    <property type="entry name" value="SPARTIN"/>
    <property type="match status" value="1"/>
</dbReference>
<dbReference type="AlphaFoldDB" id="A0A843VZ30"/>
<dbReference type="Pfam" id="PF06911">
    <property type="entry name" value="Senescence"/>
    <property type="match status" value="1"/>
</dbReference>
<feature type="region of interest" description="Disordered" evidence="1">
    <location>
        <begin position="1"/>
        <end position="59"/>
    </location>
</feature>
<dbReference type="InterPro" id="IPR045036">
    <property type="entry name" value="Spartin-like"/>
</dbReference>
<evidence type="ECO:0000313" key="4">
    <source>
        <dbReference type="Proteomes" id="UP000652761"/>
    </source>
</evidence>
<accession>A0A843VZ30</accession>
<comment type="caution">
    <text evidence="3">The sequence shown here is derived from an EMBL/GenBank/DDBJ whole genome shotgun (WGS) entry which is preliminary data.</text>
</comment>
<evidence type="ECO:0000313" key="3">
    <source>
        <dbReference type="EMBL" id="MQM02712.1"/>
    </source>
</evidence>
<organism evidence="3 4">
    <name type="scientific">Colocasia esculenta</name>
    <name type="common">Wild taro</name>
    <name type="synonym">Arum esculentum</name>
    <dbReference type="NCBI Taxonomy" id="4460"/>
    <lineage>
        <taxon>Eukaryota</taxon>
        <taxon>Viridiplantae</taxon>
        <taxon>Streptophyta</taxon>
        <taxon>Embryophyta</taxon>
        <taxon>Tracheophyta</taxon>
        <taxon>Spermatophyta</taxon>
        <taxon>Magnoliopsida</taxon>
        <taxon>Liliopsida</taxon>
        <taxon>Araceae</taxon>
        <taxon>Aroideae</taxon>
        <taxon>Colocasieae</taxon>
        <taxon>Colocasia</taxon>
    </lineage>
</organism>
<name>A0A843VZ30_COLES</name>
<dbReference type="PANTHER" id="PTHR21068:SF43">
    <property type="entry name" value="SPARTIN"/>
    <property type="match status" value="1"/>
</dbReference>
<sequence>MASPQQRFPQRPQSLYPEVLETNPEAASPFLSSSSRTSLYPSLHDPPPASAPPSSSMYPSIDMRDLVENLFPDEAEEPAAEAGKNGKGRGAPAAADNPNLSQPPVEEALIRVPGAILHLIDRQRSIDLGAGEFSIVRLRQGDNVVAVLARVGDVVQWPLAKDEAAVRLDHSHYFFSLHVPEGSYGAGEDDTGRGDASADLLNYGLTFASKGQEGLLKELDEILGHYSSFSVQKVEAKSEVLDDSVSKETAPADMTAPGPKREMMEERSAAYWTTLAPNVEEYSGCVAKMIAMGSGQLIRGILWCGDVTVDRLKWGNELLKCRMAPNPQATEVSEQALRRMKRVKRVTKMSEKVVGGVLSGVVKVSGFFTSSVVNSRVGKKFFNLLPGEIVLASLDGFGKVCDAVEVVGKNVLSTSSTVTTGIVSHRYGEQAAELANEGLDAAGHAVGTAWAVFKIRKALNPKNSIKPSTLVKTAAKAKTAESKAKNSK</sequence>
<proteinExistence type="predicted"/>
<keyword evidence="4" id="KW-1185">Reference proteome</keyword>
<gene>
    <name evidence="3" type="ORF">Taro_035485</name>
</gene>
<protein>
    <recommendedName>
        <fullName evidence="2">Senescence domain-containing protein</fullName>
    </recommendedName>
</protein>
<feature type="region of interest" description="Disordered" evidence="1">
    <location>
        <begin position="242"/>
        <end position="263"/>
    </location>
</feature>
<feature type="compositionally biased region" description="Low complexity" evidence="1">
    <location>
        <begin position="1"/>
        <end position="13"/>
    </location>
</feature>
<feature type="region of interest" description="Disordered" evidence="1">
    <location>
        <begin position="78"/>
        <end position="102"/>
    </location>
</feature>
<feature type="domain" description="Senescence" evidence="2">
    <location>
        <begin position="288"/>
        <end position="476"/>
    </location>
</feature>
<reference evidence="3" key="1">
    <citation type="submission" date="2017-07" db="EMBL/GenBank/DDBJ databases">
        <title>Taro Niue Genome Assembly and Annotation.</title>
        <authorList>
            <person name="Atibalentja N."/>
            <person name="Keating K."/>
            <person name="Fields C.J."/>
        </authorList>
    </citation>
    <scope>NUCLEOTIDE SEQUENCE</scope>
    <source>
        <strain evidence="3">Niue_2</strain>
        <tissue evidence="3">Leaf</tissue>
    </source>
</reference>
<dbReference type="Proteomes" id="UP000652761">
    <property type="component" value="Unassembled WGS sequence"/>
</dbReference>
<dbReference type="InterPro" id="IPR009686">
    <property type="entry name" value="Senescence/spartin_C"/>
</dbReference>
<dbReference type="EMBL" id="NMUH01002904">
    <property type="protein sequence ID" value="MQM02712.1"/>
    <property type="molecule type" value="Genomic_DNA"/>
</dbReference>
<evidence type="ECO:0000256" key="1">
    <source>
        <dbReference type="SAM" id="MobiDB-lite"/>
    </source>
</evidence>
<feature type="compositionally biased region" description="Low complexity" evidence="1">
    <location>
        <begin position="28"/>
        <end position="43"/>
    </location>
</feature>
<dbReference type="GO" id="GO:0005886">
    <property type="term" value="C:plasma membrane"/>
    <property type="evidence" value="ECO:0007669"/>
    <property type="project" value="TreeGrafter"/>
</dbReference>